<evidence type="ECO:0000313" key="2">
    <source>
        <dbReference type="EMBL" id="KDQ53948.1"/>
    </source>
</evidence>
<proteinExistence type="predicted"/>
<keyword evidence="3" id="KW-1185">Reference proteome</keyword>
<dbReference type="InterPro" id="IPR013785">
    <property type="entry name" value="Aldolase_TIM"/>
</dbReference>
<organism evidence="2 3">
    <name type="scientific">Jaapia argillacea MUCL 33604</name>
    <dbReference type="NCBI Taxonomy" id="933084"/>
    <lineage>
        <taxon>Eukaryota</taxon>
        <taxon>Fungi</taxon>
        <taxon>Dikarya</taxon>
        <taxon>Basidiomycota</taxon>
        <taxon>Agaricomycotina</taxon>
        <taxon>Agaricomycetes</taxon>
        <taxon>Agaricomycetidae</taxon>
        <taxon>Jaapiales</taxon>
        <taxon>Jaapiaceae</taxon>
        <taxon>Jaapia</taxon>
    </lineage>
</organism>
<protein>
    <recommendedName>
        <fullName evidence="1">NADH:flavin oxidoreductase/NADH oxidase N-terminal domain-containing protein</fullName>
    </recommendedName>
</protein>
<feature type="domain" description="NADH:flavin oxidoreductase/NADH oxidase N-terminal" evidence="1">
    <location>
        <begin position="76"/>
        <end position="148"/>
    </location>
</feature>
<name>A0A067PGD6_9AGAM</name>
<dbReference type="GO" id="GO:0010181">
    <property type="term" value="F:FMN binding"/>
    <property type="evidence" value="ECO:0007669"/>
    <property type="project" value="InterPro"/>
</dbReference>
<dbReference type="HOGENOM" id="CLU_1023298_0_0_1"/>
<evidence type="ECO:0000313" key="3">
    <source>
        <dbReference type="Proteomes" id="UP000027265"/>
    </source>
</evidence>
<evidence type="ECO:0000259" key="1">
    <source>
        <dbReference type="Pfam" id="PF00724"/>
    </source>
</evidence>
<dbReference type="InParanoid" id="A0A067PGD6"/>
<dbReference type="EMBL" id="KL197731">
    <property type="protein sequence ID" value="KDQ53948.1"/>
    <property type="molecule type" value="Genomic_DNA"/>
</dbReference>
<dbReference type="OrthoDB" id="276546at2759"/>
<dbReference type="PANTHER" id="PTHR22893:SF91">
    <property type="entry name" value="NADPH DEHYDROGENASE 2-RELATED"/>
    <property type="match status" value="1"/>
</dbReference>
<reference evidence="3" key="1">
    <citation type="journal article" date="2014" name="Proc. Natl. Acad. Sci. U.S.A.">
        <title>Extensive sampling of basidiomycete genomes demonstrates inadequacy of the white-rot/brown-rot paradigm for wood decay fungi.</title>
        <authorList>
            <person name="Riley R."/>
            <person name="Salamov A.A."/>
            <person name="Brown D.W."/>
            <person name="Nagy L.G."/>
            <person name="Floudas D."/>
            <person name="Held B.W."/>
            <person name="Levasseur A."/>
            <person name="Lombard V."/>
            <person name="Morin E."/>
            <person name="Otillar R."/>
            <person name="Lindquist E.A."/>
            <person name="Sun H."/>
            <person name="LaButti K.M."/>
            <person name="Schmutz J."/>
            <person name="Jabbour D."/>
            <person name="Luo H."/>
            <person name="Baker S.E."/>
            <person name="Pisabarro A.G."/>
            <person name="Walton J.D."/>
            <person name="Blanchette R.A."/>
            <person name="Henrissat B."/>
            <person name="Martin F."/>
            <person name="Cullen D."/>
            <person name="Hibbett D.S."/>
            <person name="Grigoriev I.V."/>
        </authorList>
    </citation>
    <scope>NUCLEOTIDE SEQUENCE [LARGE SCALE GENOMIC DNA]</scope>
    <source>
        <strain evidence="3">MUCL 33604</strain>
    </source>
</reference>
<dbReference type="AlphaFoldDB" id="A0A067PGD6"/>
<dbReference type="InterPro" id="IPR045247">
    <property type="entry name" value="Oye-like"/>
</dbReference>
<feature type="domain" description="NADH:flavin oxidoreductase/NADH oxidase N-terminal" evidence="1">
    <location>
        <begin position="153"/>
        <end position="234"/>
    </location>
</feature>
<dbReference type="Proteomes" id="UP000027265">
    <property type="component" value="Unassembled WGS sequence"/>
</dbReference>
<dbReference type="GO" id="GO:0016491">
    <property type="term" value="F:oxidoreductase activity"/>
    <property type="evidence" value="ECO:0007669"/>
    <property type="project" value="InterPro"/>
</dbReference>
<dbReference type="InterPro" id="IPR001155">
    <property type="entry name" value="OxRdtase_FMN_N"/>
</dbReference>
<accession>A0A067PGD6</accession>
<sequence length="272" mass="30562">MAIQYIVSSLFVPAPSTRIKYLPLALVIFKPTITNPSVYYPSPLHPPPKRYILAPKFLTHVHFCLIPTFPIRRARNRRVVMVALTRLRATSPNVPTDFFEEYYTQLVSTSGTLIISEATCISPKAGGVANTPGIWNHEQIVAWKKLLRDLYPDLAYLHITEPRVGSGEDREAQPGESNDFISDIWSPRPLATAGGYTRDLAIEVADKTGDLIAFGRQFISNPDLPLRLKHGLSLKPYDRKMFYAAGTREGYIDYPFAHQSGTHGHEETRAQL</sequence>
<dbReference type="Pfam" id="PF00724">
    <property type="entry name" value="Oxidored_FMN"/>
    <property type="match status" value="2"/>
</dbReference>
<dbReference type="Gene3D" id="3.20.20.70">
    <property type="entry name" value="Aldolase class I"/>
    <property type="match status" value="2"/>
</dbReference>
<dbReference type="PANTHER" id="PTHR22893">
    <property type="entry name" value="NADH OXIDOREDUCTASE-RELATED"/>
    <property type="match status" value="1"/>
</dbReference>
<dbReference type="SUPFAM" id="SSF51395">
    <property type="entry name" value="FMN-linked oxidoreductases"/>
    <property type="match status" value="1"/>
</dbReference>
<dbReference type="STRING" id="933084.A0A067PGD6"/>
<gene>
    <name evidence="2" type="ORF">JAAARDRAFT_209710</name>
</gene>